<name>A0A8J2W1V3_9NEOP</name>
<evidence type="ECO:0000313" key="3">
    <source>
        <dbReference type="Proteomes" id="UP000789524"/>
    </source>
</evidence>
<accession>A0A8J2W1V3</accession>
<proteinExistence type="predicted"/>
<keyword evidence="1" id="KW-0472">Membrane</keyword>
<dbReference type="AlphaFoldDB" id="A0A8J2W1V3"/>
<protein>
    <submittedName>
        <fullName evidence="2">(African queen) hypothetical protein</fullName>
    </submittedName>
</protein>
<reference evidence="2" key="1">
    <citation type="submission" date="2021-09" db="EMBL/GenBank/DDBJ databases">
        <authorList>
            <person name="Martin H S."/>
        </authorList>
    </citation>
    <scope>NUCLEOTIDE SEQUENCE</scope>
</reference>
<comment type="caution">
    <text evidence="2">The sequence shown here is derived from an EMBL/GenBank/DDBJ whole genome shotgun (WGS) entry which is preliminary data.</text>
</comment>
<evidence type="ECO:0000256" key="1">
    <source>
        <dbReference type="SAM" id="Phobius"/>
    </source>
</evidence>
<feature type="transmembrane region" description="Helical" evidence="1">
    <location>
        <begin position="47"/>
        <end position="66"/>
    </location>
</feature>
<keyword evidence="3" id="KW-1185">Reference proteome</keyword>
<dbReference type="Proteomes" id="UP000789524">
    <property type="component" value="Unassembled WGS sequence"/>
</dbReference>
<keyword evidence="1" id="KW-1133">Transmembrane helix</keyword>
<keyword evidence="1" id="KW-0812">Transmembrane</keyword>
<evidence type="ECO:0000313" key="2">
    <source>
        <dbReference type="EMBL" id="CAG9566528.1"/>
    </source>
</evidence>
<gene>
    <name evidence="2" type="ORF">DCHRY22_LOCUS7150</name>
</gene>
<sequence length="68" mass="7531">MNYWSGLRVWEAHDRGDLVAIEGLNRARNERGGVWWWRAAGVTSQRAYTISMATSAALGGLAMVWGGH</sequence>
<organism evidence="2 3">
    <name type="scientific">Danaus chrysippus</name>
    <name type="common">African queen</name>
    <dbReference type="NCBI Taxonomy" id="151541"/>
    <lineage>
        <taxon>Eukaryota</taxon>
        <taxon>Metazoa</taxon>
        <taxon>Ecdysozoa</taxon>
        <taxon>Arthropoda</taxon>
        <taxon>Hexapoda</taxon>
        <taxon>Insecta</taxon>
        <taxon>Pterygota</taxon>
        <taxon>Neoptera</taxon>
        <taxon>Endopterygota</taxon>
        <taxon>Lepidoptera</taxon>
        <taxon>Glossata</taxon>
        <taxon>Ditrysia</taxon>
        <taxon>Papilionoidea</taxon>
        <taxon>Nymphalidae</taxon>
        <taxon>Danainae</taxon>
        <taxon>Danaini</taxon>
        <taxon>Danaina</taxon>
        <taxon>Danaus</taxon>
        <taxon>Anosia</taxon>
    </lineage>
</organism>
<dbReference type="EMBL" id="CAKASE010000057">
    <property type="protein sequence ID" value="CAG9566528.1"/>
    <property type="molecule type" value="Genomic_DNA"/>
</dbReference>